<evidence type="ECO:0000313" key="1">
    <source>
        <dbReference type="EMBL" id="MDT0675993.1"/>
    </source>
</evidence>
<organism evidence="1 2">
    <name type="scientific">Autumnicola musiva</name>
    <dbReference type="NCBI Taxonomy" id="3075589"/>
    <lineage>
        <taxon>Bacteria</taxon>
        <taxon>Pseudomonadati</taxon>
        <taxon>Bacteroidota</taxon>
        <taxon>Flavobacteriia</taxon>
        <taxon>Flavobacteriales</taxon>
        <taxon>Flavobacteriaceae</taxon>
        <taxon>Autumnicola</taxon>
    </lineage>
</organism>
<name>A0ABU3D4M9_9FLAO</name>
<keyword evidence="2" id="KW-1185">Reference proteome</keyword>
<comment type="caution">
    <text evidence="1">The sequence shown here is derived from an EMBL/GenBank/DDBJ whole genome shotgun (WGS) entry which is preliminary data.</text>
</comment>
<accession>A0ABU3D4M9</accession>
<evidence type="ECO:0000313" key="2">
    <source>
        <dbReference type="Proteomes" id="UP001262582"/>
    </source>
</evidence>
<dbReference type="SUPFAM" id="SSF56925">
    <property type="entry name" value="OMPA-like"/>
    <property type="match status" value="1"/>
</dbReference>
<reference evidence="1 2" key="1">
    <citation type="submission" date="2023-09" db="EMBL/GenBank/DDBJ databases">
        <authorList>
            <person name="Rey-Velasco X."/>
        </authorList>
    </citation>
    <scope>NUCLEOTIDE SEQUENCE [LARGE SCALE GENOMIC DNA]</scope>
    <source>
        <strain evidence="1 2">F117</strain>
    </source>
</reference>
<protein>
    <recommendedName>
        <fullName evidence="3">Outer membrane protein beta-barrel domain-containing protein</fullName>
    </recommendedName>
</protein>
<dbReference type="EMBL" id="JAVRHK010000003">
    <property type="protein sequence ID" value="MDT0675993.1"/>
    <property type="molecule type" value="Genomic_DNA"/>
</dbReference>
<dbReference type="RefSeq" id="WP_311502389.1">
    <property type="nucleotide sequence ID" value="NZ_JAVRHK010000003.1"/>
</dbReference>
<proteinExistence type="predicted"/>
<gene>
    <name evidence="1" type="ORF">RM539_05285</name>
</gene>
<evidence type="ECO:0008006" key="3">
    <source>
        <dbReference type="Google" id="ProtNLM"/>
    </source>
</evidence>
<dbReference type="Proteomes" id="UP001262582">
    <property type="component" value="Unassembled WGS sequence"/>
</dbReference>
<dbReference type="InterPro" id="IPR011250">
    <property type="entry name" value="OMP/PagP_B-barrel"/>
</dbReference>
<sequence>MKNHFLTLLLFIGVSLQAQSEKDLIQTSSTNPQEEKQSDLPVLERFSLNQNTISDYNSSFGYNMYFRNYVDYKYDDFHFQIGAGLATQKSFRNNLEPDIQVGIDAFFEYYLNSTFSLYAFGRYFSRSINGNSMNSYSLDPFFLNTELGAGIKGNFNKFQIDVGTRTALDKTLNQTGPQTRFNTSFSLEF</sequence>